<evidence type="ECO:0008006" key="3">
    <source>
        <dbReference type="Google" id="ProtNLM"/>
    </source>
</evidence>
<proteinExistence type="predicted"/>
<protein>
    <recommendedName>
        <fullName evidence="3">Phage protein</fullName>
    </recommendedName>
</protein>
<dbReference type="Proteomes" id="UP000321378">
    <property type="component" value="Chromosome"/>
</dbReference>
<dbReference type="AlphaFoldDB" id="A0A510KHG9"/>
<accession>A0A510KHG9</accession>
<name>A0A510KHG9_9FUSO</name>
<evidence type="ECO:0000313" key="2">
    <source>
        <dbReference type="Proteomes" id="UP000321378"/>
    </source>
</evidence>
<sequence length="200" mass="23467">MDIRKKSETISLQKLREKLKDDDFIKEKILKTFKSRNRNSIEDFLHNKAIDFEKKSLSATHIIYNKEGTEILGYFTFANKSLIIEKENFLNLSKTQQKRFSQSGRKLKDGSYVVNSFLLAQIGKNYNISDKNMITGNEIISLAHELLLIVKKIINTKYLWLECEDNSSLIRFYSNYGFNLIKKFSSENNLKTMILRLDNF</sequence>
<dbReference type="RefSeq" id="WP_146995739.1">
    <property type="nucleotide sequence ID" value="NZ_AP019840.1"/>
</dbReference>
<organism evidence="1 2">
    <name type="scientific">Leptotrichia trevisanii</name>
    <dbReference type="NCBI Taxonomy" id="109328"/>
    <lineage>
        <taxon>Bacteria</taxon>
        <taxon>Fusobacteriati</taxon>
        <taxon>Fusobacteriota</taxon>
        <taxon>Fusobacteriia</taxon>
        <taxon>Fusobacteriales</taxon>
        <taxon>Leptotrichiaceae</taxon>
        <taxon>Leptotrichia</taxon>
    </lineage>
</organism>
<dbReference type="EMBL" id="AP019840">
    <property type="protein sequence ID" value="BBM51126.1"/>
    <property type="molecule type" value="Genomic_DNA"/>
</dbReference>
<reference evidence="1 2" key="1">
    <citation type="submission" date="2019-07" db="EMBL/GenBank/DDBJ databases">
        <title>Complete Genome Sequence of Leptotrichia trevisanii Strain JMUB3935.</title>
        <authorList>
            <person name="Watanabe S."/>
            <person name="Cui L."/>
        </authorList>
    </citation>
    <scope>NUCLEOTIDE SEQUENCE [LARGE SCALE GENOMIC DNA]</scope>
    <source>
        <strain evidence="1 2">JMUB3935</strain>
    </source>
</reference>
<evidence type="ECO:0000313" key="1">
    <source>
        <dbReference type="EMBL" id="BBM51126.1"/>
    </source>
</evidence>
<dbReference type="Gene3D" id="3.40.630.30">
    <property type="match status" value="1"/>
</dbReference>
<gene>
    <name evidence="1" type="ORF">JMUB3935_0076</name>
</gene>